<keyword evidence="3" id="KW-0240">DNA-directed RNA polymerase</keyword>
<proteinExistence type="inferred from homology"/>
<dbReference type="InParanoid" id="A0A1X7TJ55"/>
<keyword evidence="6" id="KW-0804">Transcription</keyword>
<sequence>MKKVMKRNDLFFVWDVPDIKKGFLGESQVPGEEGLYRLKTEGVNMQELWKHSDLLNVRKEVSSVFNVYGISVNHRHLSLIADYMTFDGDYKSFSRFGMNSNSSPFQQMSFETTMKFLRSATVRGDVGTLQSPSACLVTGNVVHGGTGAFQCLQKLFM</sequence>
<dbReference type="SUPFAM" id="SSF64484">
    <property type="entry name" value="beta and beta-prime subunits of DNA dependent RNA-polymerase"/>
    <property type="match status" value="1"/>
</dbReference>
<dbReference type="eggNOG" id="KOG0262">
    <property type="taxonomic scope" value="Eukaryota"/>
</dbReference>
<reference evidence="8" key="1">
    <citation type="submission" date="2017-05" db="UniProtKB">
        <authorList>
            <consortium name="EnsemblMetazoa"/>
        </authorList>
    </citation>
    <scope>IDENTIFICATION</scope>
</reference>
<dbReference type="AlphaFoldDB" id="A0A1X7TJ55"/>
<evidence type="ECO:0000256" key="2">
    <source>
        <dbReference type="ARBA" id="ARBA00012418"/>
    </source>
</evidence>
<evidence type="ECO:0000256" key="4">
    <source>
        <dbReference type="ARBA" id="ARBA00022679"/>
    </source>
</evidence>
<dbReference type="GO" id="GO:0003899">
    <property type="term" value="F:DNA-directed RNA polymerase activity"/>
    <property type="evidence" value="ECO:0007669"/>
    <property type="project" value="UniProtKB-EC"/>
</dbReference>
<dbReference type="Pfam" id="PF04998">
    <property type="entry name" value="RNA_pol_Rpb1_5"/>
    <property type="match status" value="1"/>
</dbReference>
<evidence type="ECO:0000256" key="3">
    <source>
        <dbReference type="ARBA" id="ARBA00022478"/>
    </source>
</evidence>
<name>A0A1X7TJ55_AMPQE</name>
<dbReference type="InterPro" id="IPR045867">
    <property type="entry name" value="DNA-dir_RpoC_beta_prime"/>
</dbReference>
<comment type="similarity">
    <text evidence="1">Belongs to the RNA polymerase beta' chain family.</text>
</comment>
<dbReference type="OrthoDB" id="270392at2759"/>
<evidence type="ECO:0000256" key="1">
    <source>
        <dbReference type="ARBA" id="ARBA00006460"/>
    </source>
</evidence>
<keyword evidence="5" id="KW-0548">Nucleotidyltransferase</keyword>
<dbReference type="STRING" id="400682.A0A1X7TJ55"/>
<organism evidence="8">
    <name type="scientific">Amphimedon queenslandica</name>
    <name type="common">Sponge</name>
    <dbReference type="NCBI Taxonomy" id="400682"/>
    <lineage>
        <taxon>Eukaryota</taxon>
        <taxon>Metazoa</taxon>
        <taxon>Porifera</taxon>
        <taxon>Demospongiae</taxon>
        <taxon>Heteroscleromorpha</taxon>
        <taxon>Haplosclerida</taxon>
        <taxon>Niphatidae</taxon>
        <taxon>Amphimedon</taxon>
    </lineage>
</organism>
<dbReference type="EnsemblMetazoa" id="Aqu2.1.14827_001">
    <property type="protein sequence ID" value="Aqu2.1.14827_001"/>
    <property type="gene ID" value="Aqu2.1.14827"/>
</dbReference>
<protein>
    <recommendedName>
        <fullName evidence="2">DNA-directed RNA polymerase</fullName>
        <ecNumber evidence="2">2.7.7.6</ecNumber>
    </recommendedName>
</protein>
<dbReference type="InterPro" id="IPR007081">
    <property type="entry name" value="RNA_pol_Rpb1_5"/>
</dbReference>
<dbReference type="GO" id="GO:0006351">
    <property type="term" value="P:DNA-templated transcription"/>
    <property type="evidence" value="ECO:0007669"/>
    <property type="project" value="InterPro"/>
</dbReference>
<dbReference type="GO" id="GO:0003677">
    <property type="term" value="F:DNA binding"/>
    <property type="evidence" value="ECO:0007669"/>
    <property type="project" value="InterPro"/>
</dbReference>
<feature type="domain" description="RNA polymerase Rpb1" evidence="7">
    <location>
        <begin position="58"/>
        <end position="104"/>
    </location>
</feature>
<dbReference type="PANTHER" id="PTHR19376">
    <property type="entry name" value="DNA-DIRECTED RNA POLYMERASE"/>
    <property type="match status" value="1"/>
</dbReference>
<dbReference type="EC" id="2.7.7.6" evidence="2"/>
<accession>A0A1X7TJ55</accession>
<evidence type="ECO:0000259" key="7">
    <source>
        <dbReference type="Pfam" id="PF04998"/>
    </source>
</evidence>
<evidence type="ECO:0000256" key="6">
    <source>
        <dbReference type="ARBA" id="ARBA00023163"/>
    </source>
</evidence>
<keyword evidence="4" id="KW-0808">Transferase</keyword>
<dbReference type="Gene3D" id="1.10.150.390">
    <property type="match status" value="1"/>
</dbReference>
<evidence type="ECO:0000313" key="8">
    <source>
        <dbReference type="EnsemblMetazoa" id="Aqu2.1.14827_001"/>
    </source>
</evidence>
<dbReference type="GO" id="GO:0005736">
    <property type="term" value="C:RNA polymerase I complex"/>
    <property type="evidence" value="ECO:0007669"/>
    <property type="project" value="TreeGrafter"/>
</dbReference>
<dbReference type="PANTHER" id="PTHR19376:SF11">
    <property type="entry name" value="DNA-DIRECTED RNA POLYMERASE I SUBUNIT RPA1"/>
    <property type="match status" value="1"/>
</dbReference>
<evidence type="ECO:0000256" key="5">
    <source>
        <dbReference type="ARBA" id="ARBA00022695"/>
    </source>
</evidence>